<dbReference type="InterPro" id="IPR001647">
    <property type="entry name" value="HTH_TetR"/>
</dbReference>
<keyword evidence="2 4" id="KW-0238">DNA-binding</keyword>
<dbReference type="Gene3D" id="1.10.10.60">
    <property type="entry name" value="Homeodomain-like"/>
    <property type="match status" value="1"/>
</dbReference>
<protein>
    <submittedName>
        <fullName evidence="6">Transcriptional regulator, TetR family</fullName>
    </submittedName>
</protein>
<evidence type="ECO:0000256" key="1">
    <source>
        <dbReference type="ARBA" id="ARBA00023015"/>
    </source>
</evidence>
<sequence>MLQTFKSNLLKEAQLVFARFGVNRLSESELMEALHVAPATFYGLFRDKDDLVVQAMAYDLERQKQEHQELFANFSTPVERLLAVYAHGYNEMSKVTGNAILEIQHLHPKAWNLMQDHLKNYGFLMLRDLIQEGVLQQQLRHDIDIELVTKILMEMLNMVLNHELFPPDQYTRAEVMRSAHFYYIRGLCTDSGLRLVSSHFAKL</sequence>
<keyword evidence="1" id="KW-0805">Transcription regulation</keyword>
<dbReference type="Gene3D" id="1.10.357.10">
    <property type="entry name" value="Tetracycline Repressor, domain 2"/>
    <property type="match status" value="1"/>
</dbReference>
<dbReference type="PANTHER" id="PTHR47506:SF1">
    <property type="entry name" value="HTH-TYPE TRANSCRIPTIONAL REGULATOR YJDC"/>
    <property type="match status" value="1"/>
</dbReference>
<dbReference type="AlphaFoldDB" id="A0A1W1URY0"/>
<evidence type="ECO:0000313" key="7">
    <source>
        <dbReference type="Proteomes" id="UP000192266"/>
    </source>
</evidence>
<dbReference type="SUPFAM" id="SSF48498">
    <property type="entry name" value="Tetracyclin repressor-like, C-terminal domain"/>
    <property type="match status" value="1"/>
</dbReference>
<accession>A0A1W1URY0</accession>
<evidence type="ECO:0000256" key="2">
    <source>
        <dbReference type="ARBA" id="ARBA00023125"/>
    </source>
</evidence>
<dbReference type="Proteomes" id="UP000192266">
    <property type="component" value="Unassembled WGS sequence"/>
</dbReference>
<dbReference type="PROSITE" id="PS50977">
    <property type="entry name" value="HTH_TETR_2"/>
    <property type="match status" value="1"/>
</dbReference>
<feature type="DNA-binding region" description="H-T-H motif" evidence="4">
    <location>
        <begin position="26"/>
        <end position="45"/>
    </location>
</feature>
<evidence type="ECO:0000259" key="5">
    <source>
        <dbReference type="PROSITE" id="PS50977"/>
    </source>
</evidence>
<dbReference type="GO" id="GO:0003677">
    <property type="term" value="F:DNA binding"/>
    <property type="evidence" value="ECO:0007669"/>
    <property type="project" value="UniProtKB-UniRule"/>
</dbReference>
<dbReference type="STRING" id="645990.SAMN00120144_0771"/>
<name>A0A1W1URY0_9BACT</name>
<dbReference type="OrthoDB" id="881297at2"/>
<dbReference type="SUPFAM" id="SSF46689">
    <property type="entry name" value="Homeodomain-like"/>
    <property type="match status" value="1"/>
</dbReference>
<proteinExistence type="predicted"/>
<organism evidence="6 7">
    <name type="scientific">Hymenobacter roseosalivarius DSM 11622</name>
    <dbReference type="NCBI Taxonomy" id="645990"/>
    <lineage>
        <taxon>Bacteria</taxon>
        <taxon>Pseudomonadati</taxon>
        <taxon>Bacteroidota</taxon>
        <taxon>Cytophagia</taxon>
        <taxon>Cytophagales</taxon>
        <taxon>Hymenobacteraceae</taxon>
        <taxon>Hymenobacter</taxon>
    </lineage>
</organism>
<evidence type="ECO:0000256" key="3">
    <source>
        <dbReference type="ARBA" id="ARBA00023163"/>
    </source>
</evidence>
<evidence type="ECO:0000313" key="6">
    <source>
        <dbReference type="EMBL" id="SMB83779.1"/>
    </source>
</evidence>
<feature type="domain" description="HTH tetR-type" evidence="5">
    <location>
        <begin position="3"/>
        <end position="63"/>
    </location>
</feature>
<dbReference type="Pfam" id="PF00440">
    <property type="entry name" value="TetR_N"/>
    <property type="match status" value="1"/>
</dbReference>
<dbReference type="EMBL" id="FWWW01000039">
    <property type="protein sequence ID" value="SMB83779.1"/>
    <property type="molecule type" value="Genomic_DNA"/>
</dbReference>
<dbReference type="InterPro" id="IPR036271">
    <property type="entry name" value="Tet_transcr_reg_TetR-rel_C_sf"/>
</dbReference>
<keyword evidence="7" id="KW-1185">Reference proteome</keyword>
<dbReference type="InterPro" id="IPR009057">
    <property type="entry name" value="Homeodomain-like_sf"/>
</dbReference>
<reference evidence="6 7" key="1">
    <citation type="submission" date="2017-04" db="EMBL/GenBank/DDBJ databases">
        <authorList>
            <person name="Afonso C.L."/>
            <person name="Miller P.J."/>
            <person name="Scott M.A."/>
            <person name="Spackman E."/>
            <person name="Goraichik I."/>
            <person name="Dimitrov K.M."/>
            <person name="Suarez D.L."/>
            <person name="Swayne D.E."/>
        </authorList>
    </citation>
    <scope>NUCLEOTIDE SEQUENCE [LARGE SCALE GENOMIC DNA]</scope>
    <source>
        <strain evidence="6 7">DSM 11622</strain>
    </source>
</reference>
<gene>
    <name evidence="6" type="ORF">SAMN00120144_0771</name>
</gene>
<dbReference type="PANTHER" id="PTHR47506">
    <property type="entry name" value="TRANSCRIPTIONAL REGULATORY PROTEIN"/>
    <property type="match status" value="1"/>
</dbReference>
<dbReference type="RefSeq" id="WP_084443652.1">
    <property type="nucleotide sequence ID" value="NZ_FWWW01000039.1"/>
</dbReference>
<keyword evidence="3" id="KW-0804">Transcription</keyword>
<evidence type="ECO:0000256" key="4">
    <source>
        <dbReference type="PROSITE-ProRule" id="PRU00335"/>
    </source>
</evidence>